<evidence type="ECO:0000256" key="3">
    <source>
        <dbReference type="ARBA" id="ARBA00022568"/>
    </source>
</evidence>
<dbReference type="InterPro" id="IPR051173">
    <property type="entry name" value="Ca_channel_alpha-2/delta"/>
</dbReference>
<dbReference type="PROSITE" id="PS50234">
    <property type="entry name" value="VWFA"/>
    <property type="match status" value="1"/>
</dbReference>
<dbReference type="SMART" id="SM00327">
    <property type="entry name" value="VWA"/>
    <property type="match status" value="1"/>
</dbReference>
<reference evidence="17 18" key="1">
    <citation type="journal article" date="2023" name="Sci. Data">
        <title>Genome assembly of the Korean intertidal mud-creeper Batillaria attramentaria.</title>
        <authorList>
            <person name="Patra A.K."/>
            <person name="Ho P.T."/>
            <person name="Jun S."/>
            <person name="Lee S.J."/>
            <person name="Kim Y."/>
            <person name="Won Y.J."/>
        </authorList>
    </citation>
    <scope>NUCLEOTIDE SEQUENCE [LARGE SCALE GENOMIC DNA]</scope>
    <source>
        <strain evidence="17">Wonlab-2016</strain>
    </source>
</reference>
<evidence type="ECO:0000256" key="13">
    <source>
        <dbReference type="ARBA" id="ARBA00023157"/>
    </source>
</evidence>
<keyword evidence="4" id="KW-0107">Calcium channel</keyword>
<dbReference type="Pfam" id="PF08399">
    <property type="entry name" value="VWA_N"/>
    <property type="match status" value="1"/>
</dbReference>
<dbReference type="AlphaFoldDB" id="A0ABD0K198"/>
<evidence type="ECO:0000256" key="5">
    <source>
        <dbReference type="ARBA" id="ARBA00022692"/>
    </source>
</evidence>
<sequence length="1049" mass="118216">QVSAGMLSYQLFCLSNSVKEWSKHLDGDLVMKLNLLSGYDVFKLRYKGEFSKKIENFLNVNASGLVENMADQLSKMLSKKMDALWRLVHAAEEAAKNHTYNPFLEKSDVTYPNAKEMSEDDLEYNSHFQQKVNFNYSSVHIPVEIYDGEISILNGLNWTADLNEQFKKNYKQDPQMLWQFFGSQTGFMRTYPASRWNKRGSVDLFDVRRQSWYTQGSSSPKDMIILIDKSGSTHGQALQLMKNAVKSILDTLGENDFVNIVSFAQEAEFVSKCFNHTAFVQANYRNKKQLEKDVDELVAGGQAEYKVGLRFAFEKFEEFANSSRNREDNMGANCNKVIILLTDGGTDNAEEVFKEYNWPHKSVRVFTYAIGPTATPVAAIKWMACANRGYFSQIPAMGAIRARVQEYLEVLGRPLALAFIEHTEWTSSHKTPLAPDNSGLGMMTTVTLPVYNRTLESLNQTILGVMGIDVPTSELGRRTPYTKIGPNGYSFAINPNGYAVFHPNLKSTGRYMKDPPNIDLLELELQPDTSQSDAVEAKLTELRNQMIDGNTGRLEIMNTLFLSPDKKYASWSSASYTFTNITNTTFRLGLCVPEFQKQYPLFNATPLPDFRELQTDLKSAFMLAPWDYLGDQHEGLNNSIEALLRIMQSGNVKESDLSEEQIQLLQHLAGDVDVGLHLSNFFEDIRRNHPEITISFLGTNGGLTVVHPASEAEKFADLLDIRNATYYQRAIYAPGYVITPVLDPQNDSVALVMAVRSAAIHGEKYRVADDEDVYCYLVDDGGFLVASNQDEDQVGTFLGELDPQVWNTMQNETATTPVFGRTVQHDFQAICKAKEETTSSGVRSFFVPSVTMLYDALTVNWWTSRVAWAFTSFNVYSWLFGPGGVFGQVLEAVDESYFDDGVSDEEEDCVMAYQQFYFRRDKPSNQTLDIECPATASMLTSCEREVRIVRLPQTNLMFIVAKPKCEECGALDTPVGQEPYRISDEEEKSLICSLSMHPRRRVVSYGCYDKDDNEDDSKCGAQAIAHSKVMAIIASLVTTAVVWLISQHH</sequence>
<dbReference type="Gene3D" id="3.30.450.20">
    <property type="entry name" value="PAS domain"/>
    <property type="match status" value="1"/>
</dbReference>
<dbReference type="InterPro" id="IPR002035">
    <property type="entry name" value="VWF_A"/>
</dbReference>
<evidence type="ECO:0000313" key="18">
    <source>
        <dbReference type="Proteomes" id="UP001519460"/>
    </source>
</evidence>
<keyword evidence="8" id="KW-0106">Calcium</keyword>
<feature type="domain" description="VWFA" evidence="16">
    <location>
        <begin position="222"/>
        <end position="411"/>
    </location>
</feature>
<dbReference type="Pfam" id="PF00092">
    <property type="entry name" value="VWA"/>
    <property type="match status" value="1"/>
</dbReference>
<evidence type="ECO:0000256" key="9">
    <source>
        <dbReference type="ARBA" id="ARBA00022882"/>
    </source>
</evidence>
<keyword evidence="3" id="KW-0109">Calcium transport</keyword>
<dbReference type="InterPro" id="IPR036465">
    <property type="entry name" value="vWFA_dom_sf"/>
</dbReference>
<keyword evidence="13" id="KW-1015">Disulfide bond</keyword>
<evidence type="ECO:0000256" key="7">
    <source>
        <dbReference type="ARBA" id="ARBA00022729"/>
    </source>
</evidence>
<keyword evidence="18" id="KW-1185">Reference proteome</keyword>
<feature type="non-terminal residue" evidence="17">
    <location>
        <position position="1049"/>
    </location>
</feature>
<evidence type="ECO:0000256" key="6">
    <source>
        <dbReference type="ARBA" id="ARBA00022723"/>
    </source>
</evidence>
<comment type="subcellular location">
    <subcellularLocation>
        <location evidence="1">Membrane</location>
        <topology evidence="1">Single-pass type I membrane protein</topology>
    </subcellularLocation>
</comment>
<evidence type="ECO:0000259" key="16">
    <source>
        <dbReference type="PROSITE" id="PS50234"/>
    </source>
</evidence>
<keyword evidence="15" id="KW-0407">Ion channel</keyword>
<dbReference type="Gene3D" id="3.40.50.410">
    <property type="entry name" value="von Willebrand factor, type A domain"/>
    <property type="match status" value="1"/>
</dbReference>
<evidence type="ECO:0000256" key="12">
    <source>
        <dbReference type="ARBA" id="ARBA00023136"/>
    </source>
</evidence>
<dbReference type="GO" id="GO:0005262">
    <property type="term" value="F:calcium channel activity"/>
    <property type="evidence" value="ECO:0007669"/>
    <property type="project" value="UniProtKB-KW"/>
</dbReference>
<organism evidence="17 18">
    <name type="scientific">Batillaria attramentaria</name>
    <dbReference type="NCBI Taxonomy" id="370345"/>
    <lineage>
        <taxon>Eukaryota</taxon>
        <taxon>Metazoa</taxon>
        <taxon>Spiralia</taxon>
        <taxon>Lophotrochozoa</taxon>
        <taxon>Mollusca</taxon>
        <taxon>Gastropoda</taxon>
        <taxon>Caenogastropoda</taxon>
        <taxon>Sorbeoconcha</taxon>
        <taxon>Cerithioidea</taxon>
        <taxon>Batillariidae</taxon>
        <taxon>Batillaria</taxon>
    </lineage>
</organism>
<proteinExistence type="predicted"/>
<dbReference type="Pfam" id="PF08473">
    <property type="entry name" value="VGCC_alpha2"/>
    <property type="match status" value="2"/>
</dbReference>
<evidence type="ECO:0000256" key="8">
    <source>
        <dbReference type="ARBA" id="ARBA00022837"/>
    </source>
</evidence>
<keyword evidence="5" id="KW-0812">Transmembrane</keyword>
<accession>A0ABD0K198</accession>
<evidence type="ECO:0000256" key="15">
    <source>
        <dbReference type="ARBA" id="ARBA00023303"/>
    </source>
</evidence>
<dbReference type="InterPro" id="IPR013608">
    <property type="entry name" value="VWA_N"/>
</dbReference>
<gene>
    <name evidence="17" type="ORF">BaRGS_00027844</name>
</gene>
<keyword evidence="14" id="KW-0325">Glycoprotein</keyword>
<dbReference type="PANTHER" id="PTHR10166">
    <property type="entry name" value="VOLTAGE-DEPENDENT CALCIUM CHANNEL SUBUNIT ALPHA-2/DELTA-RELATED"/>
    <property type="match status" value="1"/>
</dbReference>
<dbReference type="Proteomes" id="UP001519460">
    <property type="component" value="Unassembled WGS sequence"/>
</dbReference>
<dbReference type="PANTHER" id="PTHR10166:SF67">
    <property type="entry name" value="VWFA DOMAIN-CONTAINING PROTEIN"/>
    <property type="match status" value="1"/>
</dbReference>
<keyword evidence="7" id="KW-0732">Signal</keyword>
<evidence type="ECO:0000256" key="2">
    <source>
        <dbReference type="ARBA" id="ARBA00022448"/>
    </source>
</evidence>
<evidence type="ECO:0000256" key="11">
    <source>
        <dbReference type="ARBA" id="ARBA00023065"/>
    </source>
</evidence>
<evidence type="ECO:0000256" key="1">
    <source>
        <dbReference type="ARBA" id="ARBA00004479"/>
    </source>
</evidence>
<evidence type="ECO:0000256" key="14">
    <source>
        <dbReference type="ARBA" id="ARBA00023180"/>
    </source>
</evidence>
<keyword evidence="12" id="KW-0472">Membrane</keyword>
<name>A0ABD0K198_9CAEN</name>
<keyword evidence="11" id="KW-0406">Ion transport</keyword>
<dbReference type="EMBL" id="JACVVK020000271">
    <property type="protein sequence ID" value="KAK7480933.1"/>
    <property type="molecule type" value="Genomic_DNA"/>
</dbReference>
<protein>
    <recommendedName>
        <fullName evidence="16">VWFA domain-containing protein</fullName>
    </recommendedName>
</protein>
<dbReference type="GO" id="GO:0034702">
    <property type="term" value="C:monoatomic ion channel complex"/>
    <property type="evidence" value="ECO:0007669"/>
    <property type="project" value="UniProtKB-KW"/>
</dbReference>
<keyword evidence="9" id="KW-0851">Voltage-gated channel</keyword>
<keyword evidence="2" id="KW-0813">Transport</keyword>
<keyword evidence="10" id="KW-1133">Transmembrane helix</keyword>
<dbReference type="GO" id="GO:0046872">
    <property type="term" value="F:metal ion binding"/>
    <property type="evidence" value="ECO:0007669"/>
    <property type="project" value="UniProtKB-KW"/>
</dbReference>
<feature type="non-terminal residue" evidence="17">
    <location>
        <position position="1"/>
    </location>
</feature>
<comment type="caution">
    <text evidence="17">The sequence shown here is derived from an EMBL/GenBank/DDBJ whole genome shotgun (WGS) entry which is preliminary data.</text>
</comment>
<dbReference type="FunFam" id="3.40.50.410:FF:000007">
    <property type="entry name" value="Calcium voltage-gated channel auxiliary subunit alpha2delta 3"/>
    <property type="match status" value="1"/>
</dbReference>
<dbReference type="SUPFAM" id="SSF53300">
    <property type="entry name" value="vWA-like"/>
    <property type="match status" value="1"/>
</dbReference>
<dbReference type="InterPro" id="IPR013680">
    <property type="entry name" value="VDCC_a2/dsu"/>
</dbReference>
<keyword evidence="6" id="KW-0479">Metal-binding</keyword>
<evidence type="ECO:0000313" key="17">
    <source>
        <dbReference type="EMBL" id="KAK7480933.1"/>
    </source>
</evidence>
<evidence type="ECO:0000256" key="4">
    <source>
        <dbReference type="ARBA" id="ARBA00022673"/>
    </source>
</evidence>
<evidence type="ECO:0000256" key="10">
    <source>
        <dbReference type="ARBA" id="ARBA00022989"/>
    </source>
</evidence>